<comment type="caution">
    <text evidence="1">The sequence shown here is derived from an EMBL/GenBank/DDBJ whole genome shotgun (WGS) entry which is preliminary data.</text>
</comment>
<organism evidence="1 2">
    <name type="scientific">Trifolium medium</name>
    <dbReference type="NCBI Taxonomy" id="97028"/>
    <lineage>
        <taxon>Eukaryota</taxon>
        <taxon>Viridiplantae</taxon>
        <taxon>Streptophyta</taxon>
        <taxon>Embryophyta</taxon>
        <taxon>Tracheophyta</taxon>
        <taxon>Spermatophyta</taxon>
        <taxon>Magnoliopsida</taxon>
        <taxon>eudicotyledons</taxon>
        <taxon>Gunneridae</taxon>
        <taxon>Pentapetalae</taxon>
        <taxon>rosids</taxon>
        <taxon>fabids</taxon>
        <taxon>Fabales</taxon>
        <taxon>Fabaceae</taxon>
        <taxon>Papilionoideae</taxon>
        <taxon>50 kb inversion clade</taxon>
        <taxon>NPAAA clade</taxon>
        <taxon>Hologalegina</taxon>
        <taxon>IRL clade</taxon>
        <taxon>Trifolieae</taxon>
        <taxon>Trifolium</taxon>
    </lineage>
</organism>
<reference evidence="1 2" key="1">
    <citation type="journal article" date="2018" name="Front. Plant Sci.">
        <title>Red Clover (Trifolium pratense) and Zigzag Clover (T. medium) - A Picture of Genomic Similarities and Differences.</title>
        <authorList>
            <person name="Dluhosova J."/>
            <person name="Istvanek J."/>
            <person name="Nedelnik J."/>
            <person name="Repkova J."/>
        </authorList>
    </citation>
    <scope>NUCLEOTIDE SEQUENCE [LARGE SCALE GENOMIC DNA]</scope>
    <source>
        <strain evidence="2">cv. 10/8</strain>
        <tissue evidence="1">Leaf</tissue>
    </source>
</reference>
<feature type="non-terminal residue" evidence="1">
    <location>
        <position position="86"/>
    </location>
</feature>
<keyword evidence="2" id="KW-1185">Reference proteome</keyword>
<accession>A0A392TSA2</accession>
<dbReference type="EMBL" id="LXQA010635231">
    <property type="protein sequence ID" value="MCI63337.1"/>
    <property type="molecule type" value="Genomic_DNA"/>
</dbReference>
<protein>
    <submittedName>
        <fullName evidence="1">Uncharacterized protein</fullName>
    </submittedName>
</protein>
<sequence>YLGGLSPYHGGEYRGGVSCLLGLGGLSYLLRGRGDLDLVMLRLLSRVGISEGDHFVKVSSPWTPRQLVLVDFGTTIFDSARESSLL</sequence>
<dbReference type="Proteomes" id="UP000265520">
    <property type="component" value="Unassembled WGS sequence"/>
</dbReference>
<name>A0A392TSA2_9FABA</name>
<proteinExistence type="predicted"/>
<dbReference type="AlphaFoldDB" id="A0A392TSA2"/>
<evidence type="ECO:0000313" key="2">
    <source>
        <dbReference type="Proteomes" id="UP000265520"/>
    </source>
</evidence>
<feature type="non-terminal residue" evidence="1">
    <location>
        <position position="1"/>
    </location>
</feature>
<evidence type="ECO:0000313" key="1">
    <source>
        <dbReference type="EMBL" id="MCI63337.1"/>
    </source>
</evidence>